<dbReference type="AlphaFoldDB" id="A0A1T5C1Q1"/>
<dbReference type="Proteomes" id="UP000190230">
    <property type="component" value="Unassembled WGS sequence"/>
</dbReference>
<protein>
    <submittedName>
        <fullName evidence="1">Uncharacterized protein</fullName>
    </submittedName>
</protein>
<organism evidence="1 2">
    <name type="scientific">Salegentibacter holothuriorum</name>
    <dbReference type="NCBI Taxonomy" id="241145"/>
    <lineage>
        <taxon>Bacteria</taxon>
        <taxon>Pseudomonadati</taxon>
        <taxon>Bacteroidota</taxon>
        <taxon>Flavobacteriia</taxon>
        <taxon>Flavobacteriales</taxon>
        <taxon>Flavobacteriaceae</taxon>
        <taxon>Salegentibacter</taxon>
    </lineage>
</organism>
<name>A0A1T5C1Q1_9FLAO</name>
<dbReference type="STRING" id="241145.SAMN05660776_1703"/>
<proteinExistence type="predicted"/>
<accession>A0A1T5C1Q1</accession>
<evidence type="ECO:0000313" key="2">
    <source>
        <dbReference type="Proteomes" id="UP000190230"/>
    </source>
</evidence>
<dbReference type="EMBL" id="FUYY01000002">
    <property type="protein sequence ID" value="SKB53193.1"/>
    <property type="molecule type" value="Genomic_DNA"/>
</dbReference>
<reference evidence="2" key="1">
    <citation type="submission" date="2017-02" db="EMBL/GenBank/DDBJ databases">
        <authorList>
            <person name="Varghese N."/>
            <person name="Submissions S."/>
        </authorList>
    </citation>
    <scope>NUCLEOTIDE SEQUENCE [LARGE SCALE GENOMIC DNA]</scope>
    <source>
        <strain evidence="2">DSM 23405</strain>
    </source>
</reference>
<evidence type="ECO:0000313" key="1">
    <source>
        <dbReference type="EMBL" id="SKB53193.1"/>
    </source>
</evidence>
<sequence length="42" mass="5028">MKKIYYIIGNHSKNASAKFYIYQSNNNKKIKFNTIILEDIIF</sequence>
<gene>
    <name evidence="1" type="ORF">SAMN05660776_1703</name>
</gene>
<keyword evidence="2" id="KW-1185">Reference proteome</keyword>